<dbReference type="Proteomes" id="UP000015176">
    <property type="component" value="Unassembled WGS sequence"/>
</dbReference>
<sequence length="51" mass="5866">MKSIGFNLKISNEKTNIIKALSRNISERLKKSSQKSCETIYKVFKYAIIIS</sequence>
<dbReference type="AlphaFoldDB" id="A0AAD2WW84"/>
<name>A0AAD2WW84_STRAG</name>
<dbReference type="EMBL" id="ALSF01000060">
    <property type="protein sequence ID" value="EPU39506.1"/>
    <property type="molecule type" value="Genomic_DNA"/>
</dbReference>
<proteinExistence type="predicted"/>
<evidence type="ECO:0000313" key="2">
    <source>
        <dbReference type="Proteomes" id="UP000015176"/>
    </source>
</evidence>
<accession>A0AAD2WW84</accession>
<gene>
    <name evidence="1" type="ORF">SAG0164_05765</name>
</gene>
<evidence type="ECO:0000313" key="1">
    <source>
        <dbReference type="EMBL" id="EPU39506.1"/>
    </source>
</evidence>
<organism evidence="1 2">
    <name type="scientific">Streptococcus agalactiae MRI Z1-216</name>
    <dbReference type="NCBI Taxonomy" id="1154879"/>
    <lineage>
        <taxon>Bacteria</taxon>
        <taxon>Bacillati</taxon>
        <taxon>Bacillota</taxon>
        <taxon>Bacilli</taxon>
        <taxon>Lactobacillales</taxon>
        <taxon>Streptococcaceae</taxon>
        <taxon>Streptococcus</taxon>
    </lineage>
</organism>
<protein>
    <submittedName>
        <fullName evidence="1">Uncharacterized protein</fullName>
    </submittedName>
</protein>
<reference evidence="1 2" key="1">
    <citation type="submission" date="2012-07" db="EMBL/GenBank/DDBJ databases">
        <authorList>
            <person name="Moroni P."/>
            <person name="Richards V.P."/>
            <person name="Durkin S.A.S."/>
            <person name="Kim M."/>
            <person name="Pavinski Bitar P.D."/>
            <person name="Stanhope M.J."/>
            <person name="Town C.D."/>
            <person name="Zadoks R.N."/>
            <person name="Venter J.C."/>
        </authorList>
    </citation>
    <scope>NUCLEOTIDE SEQUENCE [LARGE SCALE GENOMIC DNA]</scope>
    <source>
        <strain evidence="1 2">MRI Z1-216</strain>
    </source>
</reference>
<comment type="caution">
    <text evidence="1">The sequence shown here is derived from an EMBL/GenBank/DDBJ whole genome shotgun (WGS) entry which is preliminary data.</text>
</comment>